<reference evidence="4 5" key="1">
    <citation type="journal article" date="2020" name="Nat. Food">
        <title>A phased Vanilla planifolia genome enables genetic improvement of flavour and production.</title>
        <authorList>
            <person name="Hasing T."/>
            <person name="Tang H."/>
            <person name="Brym M."/>
            <person name="Khazi F."/>
            <person name="Huang T."/>
            <person name="Chambers A.H."/>
        </authorList>
    </citation>
    <scope>NUCLEOTIDE SEQUENCE [LARGE SCALE GENOMIC DNA]</scope>
    <source>
        <tissue evidence="3">Leaf</tissue>
    </source>
</reference>
<evidence type="ECO:0000313" key="5">
    <source>
        <dbReference type="Proteomes" id="UP000639772"/>
    </source>
</evidence>
<keyword evidence="4" id="KW-1185">Reference proteome</keyword>
<feature type="region of interest" description="Disordered" evidence="1">
    <location>
        <begin position="118"/>
        <end position="146"/>
    </location>
</feature>
<sequence>MEDHRRRRNFRFNGLRRKSMMVLEELRKRSLRLRQSQSYLFFQHLGGNSLAGVSSSPSLSPEQATLPSYTRISHSRVQTVGGYVVGEANTKKISADQRKKAVTVASAAGAMASARAKRAERGCNMADRGNHKGKDTRDQGEKAVPPATVEEDKIMTLSMFAHYFL</sequence>
<dbReference type="EMBL" id="JADCNL010000013">
    <property type="protein sequence ID" value="KAG0455655.1"/>
    <property type="molecule type" value="Genomic_DNA"/>
</dbReference>
<evidence type="ECO:0000313" key="4">
    <source>
        <dbReference type="Proteomes" id="UP000636800"/>
    </source>
</evidence>
<organism evidence="3 4">
    <name type="scientific">Vanilla planifolia</name>
    <name type="common">Vanilla</name>
    <dbReference type="NCBI Taxonomy" id="51239"/>
    <lineage>
        <taxon>Eukaryota</taxon>
        <taxon>Viridiplantae</taxon>
        <taxon>Streptophyta</taxon>
        <taxon>Embryophyta</taxon>
        <taxon>Tracheophyta</taxon>
        <taxon>Spermatophyta</taxon>
        <taxon>Magnoliopsida</taxon>
        <taxon>Liliopsida</taxon>
        <taxon>Asparagales</taxon>
        <taxon>Orchidaceae</taxon>
        <taxon>Vanilloideae</taxon>
        <taxon>Vanilleae</taxon>
        <taxon>Vanilla</taxon>
    </lineage>
</organism>
<comment type="caution">
    <text evidence="3">The sequence shown here is derived from an EMBL/GenBank/DDBJ whole genome shotgun (WGS) entry which is preliminary data.</text>
</comment>
<accession>A0A835PNH2</accession>
<dbReference type="Proteomes" id="UP000636800">
    <property type="component" value="Chromosome 13"/>
</dbReference>
<proteinExistence type="predicted"/>
<evidence type="ECO:0000256" key="1">
    <source>
        <dbReference type="SAM" id="MobiDB-lite"/>
    </source>
</evidence>
<evidence type="ECO:0000313" key="2">
    <source>
        <dbReference type="EMBL" id="KAG0451311.1"/>
    </source>
</evidence>
<dbReference type="Proteomes" id="UP000639772">
    <property type="component" value="Unassembled WGS sequence"/>
</dbReference>
<dbReference type="EMBL" id="JADCNM010000067">
    <property type="protein sequence ID" value="KAG0451311.1"/>
    <property type="molecule type" value="Genomic_DNA"/>
</dbReference>
<feature type="compositionally biased region" description="Basic and acidic residues" evidence="1">
    <location>
        <begin position="128"/>
        <end position="141"/>
    </location>
</feature>
<evidence type="ECO:0000313" key="3">
    <source>
        <dbReference type="EMBL" id="KAG0455655.1"/>
    </source>
</evidence>
<gene>
    <name evidence="3" type="ORF">HPP92_024947</name>
    <name evidence="2" type="ORF">HPP92_026287</name>
</gene>
<name>A0A835PNH2_VANPL</name>
<protein>
    <submittedName>
        <fullName evidence="3">Uncharacterized protein</fullName>
    </submittedName>
</protein>
<dbReference type="AlphaFoldDB" id="A0A835PNH2"/>